<proteinExistence type="predicted"/>
<reference evidence="2 3" key="1">
    <citation type="journal article" date="2023" name="Plants (Basel)">
        <title>Bridging the Gap: Combining Genomics and Transcriptomics Approaches to Understand Stylosanthes scabra, an Orphan Legume from the Brazilian Caatinga.</title>
        <authorList>
            <person name="Ferreira-Neto J.R.C."/>
            <person name="da Silva M.D."/>
            <person name="Binneck E."/>
            <person name="de Melo N.F."/>
            <person name="da Silva R.H."/>
            <person name="de Melo A.L.T.M."/>
            <person name="Pandolfi V."/>
            <person name="Bustamante F.O."/>
            <person name="Brasileiro-Vidal A.C."/>
            <person name="Benko-Iseppon A.M."/>
        </authorList>
    </citation>
    <scope>NUCLEOTIDE SEQUENCE [LARGE SCALE GENOMIC DNA]</scope>
    <source>
        <tissue evidence="2">Leaves</tissue>
    </source>
</reference>
<evidence type="ECO:0000313" key="3">
    <source>
        <dbReference type="Proteomes" id="UP001341840"/>
    </source>
</evidence>
<dbReference type="Proteomes" id="UP001341840">
    <property type="component" value="Unassembled WGS sequence"/>
</dbReference>
<evidence type="ECO:0000256" key="1">
    <source>
        <dbReference type="SAM" id="MobiDB-lite"/>
    </source>
</evidence>
<accession>A0ABU6VXS1</accession>
<name>A0ABU6VXS1_9FABA</name>
<sequence length="134" mass="14810">MQENRHHFCAIALKALPIAYRGSFTKRSRRLMAKDTLLIIYGDAFKVRLGVPLVATTTLGSLRASYAPSSWRHVPSRRRYSGAVPAKSSVAVFSHSDWFLAFRAFPLPQQSSPSSEGCAEQEGTKANPIELTQS</sequence>
<gene>
    <name evidence="2" type="ORF">PIB30_091438</name>
</gene>
<comment type="caution">
    <text evidence="2">The sequence shown here is derived from an EMBL/GenBank/DDBJ whole genome shotgun (WGS) entry which is preliminary data.</text>
</comment>
<feature type="region of interest" description="Disordered" evidence="1">
    <location>
        <begin position="109"/>
        <end position="134"/>
    </location>
</feature>
<keyword evidence="3" id="KW-1185">Reference proteome</keyword>
<protein>
    <submittedName>
        <fullName evidence="2">Uncharacterized protein</fullName>
    </submittedName>
</protein>
<organism evidence="2 3">
    <name type="scientific">Stylosanthes scabra</name>
    <dbReference type="NCBI Taxonomy" id="79078"/>
    <lineage>
        <taxon>Eukaryota</taxon>
        <taxon>Viridiplantae</taxon>
        <taxon>Streptophyta</taxon>
        <taxon>Embryophyta</taxon>
        <taxon>Tracheophyta</taxon>
        <taxon>Spermatophyta</taxon>
        <taxon>Magnoliopsida</taxon>
        <taxon>eudicotyledons</taxon>
        <taxon>Gunneridae</taxon>
        <taxon>Pentapetalae</taxon>
        <taxon>rosids</taxon>
        <taxon>fabids</taxon>
        <taxon>Fabales</taxon>
        <taxon>Fabaceae</taxon>
        <taxon>Papilionoideae</taxon>
        <taxon>50 kb inversion clade</taxon>
        <taxon>dalbergioids sensu lato</taxon>
        <taxon>Dalbergieae</taxon>
        <taxon>Pterocarpus clade</taxon>
        <taxon>Stylosanthes</taxon>
    </lineage>
</organism>
<evidence type="ECO:0000313" key="2">
    <source>
        <dbReference type="EMBL" id="MED6176768.1"/>
    </source>
</evidence>
<dbReference type="EMBL" id="JASCZI010152860">
    <property type="protein sequence ID" value="MED6176768.1"/>
    <property type="molecule type" value="Genomic_DNA"/>
</dbReference>